<dbReference type="GO" id="GO:0090599">
    <property type="term" value="F:alpha-glucosidase activity"/>
    <property type="evidence" value="ECO:0007669"/>
    <property type="project" value="UniProtKB-ARBA"/>
</dbReference>
<dbReference type="CDD" id="cd06602">
    <property type="entry name" value="GH31_MGAM_SI_GAA"/>
    <property type="match status" value="1"/>
</dbReference>
<dbReference type="Gene3D" id="2.60.40.1180">
    <property type="entry name" value="Golgi alpha-mannosidase II"/>
    <property type="match status" value="2"/>
</dbReference>
<dbReference type="Pfam" id="PF01055">
    <property type="entry name" value="Glyco_hydro_31_2nd"/>
    <property type="match status" value="1"/>
</dbReference>
<dbReference type="Proteomes" id="UP000242875">
    <property type="component" value="Unassembled WGS sequence"/>
</dbReference>
<dbReference type="EC" id="3.2.1.20" evidence="3"/>
<evidence type="ECO:0000256" key="8">
    <source>
        <dbReference type="ARBA" id="ARBA00041343"/>
    </source>
</evidence>
<dbReference type="InterPro" id="IPR000322">
    <property type="entry name" value="Glyco_hydro_31_TIM"/>
</dbReference>
<dbReference type="Gene3D" id="3.20.20.80">
    <property type="entry name" value="Glycosidases"/>
    <property type="match status" value="1"/>
</dbReference>
<evidence type="ECO:0000256" key="3">
    <source>
        <dbReference type="ARBA" id="ARBA00012741"/>
    </source>
</evidence>
<dbReference type="PROSITE" id="PS00129">
    <property type="entry name" value="GLYCOSYL_HYDROL_F31_1"/>
    <property type="match status" value="1"/>
</dbReference>
<dbReference type="AlphaFoldDB" id="A0A261XZA6"/>
<evidence type="ECO:0000259" key="11">
    <source>
        <dbReference type="Pfam" id="PF13802"/>
    </source>
</evidence>
<comment type="catalytic activity">
    <reaction evidence="1">
        <text>Hydrolysis of terminal, non-reducing (1-&gt;4)-linked alpha-D-glucose residues with release of alpha-D-glucose.</text>
        <dbReference type="EC" id="3.2.1.20"/>
    </reaction>
</comment>
<evidence type="ECO:0000256" key="2">
    <source>
        <dbReference type="ARBA" id="ARBA00007806"/>
    </source>
</evidence>
<sequence>MLAALAAVSTAAPSLVPRGANATCSGYKVSQASETSCGLTASLELIGEPCNIYGVDIKTLVLQVDYETDNRLHVKLYDAAKHQFQIPDSLFPRPGGCLSASKANLKFSWEKCPFSFTVSRKSNNEILFSTKGYDLVFQNQYLQLSSSLPDNANIYGLGEVIAPLRRDPSNTTQTLWARDAGDPIDQNIYGTHPFYLEHRASTGNEGPRSHGVYLANGNGMDIFLQNNSITYKIIGGVFDFYFLGGYQTPQTVVTQYLDLIGKPVMMPYWSFGFHQCRWGYKNVSDLQFVVNQYKSHNIPLETMWSDIDYMDQYRDFTLDPVNFPPAEMKAFVDKLHANGQHYVPIVDAAIYKPSKNETYDVYTVGASKNPTTFMKNPDGSEYVGQVWPGYTVFPDWFSPSTSDWWTESMRNFTNRVNVDGIWLDMNEPSSFCIGSCGSGKSNPAVLPFALPGTPGNPVNTFPEGYNNQTARPPTTNYKRSEMRMLLMKRSEAQNGNFNVNYPPYAINNGEGNLAGHTVSLNATHYGDYIEYDVHNFWGYMETQQTYNTLLALNSSKRPFIIPRSTRPGSGKHAGHWLEFLYMYFSITGVLQFQLFGIPMVGPDTCGFNGNSDEELCNRWMQLSAFYPFYRNHNVLGALPQEAFRWPSVAEASRKAMAIRYSLLPYWYTLMEDASRTGNVVINPLFFEWPDDQSLFAADRQFLVGKAILVTPVLEPSATTVNGVFPGNGKTEKWYDWYTQKALGYGADKNVTLSAPLGHINVAIRGGYILPMQQPSYTVAESRKNPFELLIALSMNGTAQGNLYLDDGESVNPQGTSLINYTMANGKLTASGNFGYHETSKLDKITILGVDTRPSKVTLNGQKLQSWTYNNSALNISGLNGSMTESWTLVYQ</sequence>
<keyword evidence="14" id="KW-1185">Reference proteome</keyword>
<evidence type="ECO:0000256" key="4">
    <source>
        <dbReference type="ARBA" id="ARBA00022729"/>
    </source>
</evidence>
<dbReference type="Pfam" id="PF21365">
    <property type="entry name" value="Glyco_hydro_31_3rd"/>
    <property type="match status" value="1"/>
</dbReference>
<keyword evidence="6" id="KW-0325">Glycoprotein</keyword>
<dbReference type="SUPFAM" id="SSF51445">
    <property type="entry name" value="(Trans)glycosidases"/>
    <property type="match status" value="1"/>
</dbReference>
<evidence type="ECO:0000256" key="5">
    <source>
        <dbReference type="ARBA" id="ARBA00022801"/>
    </source>
</evidence>
<reference evidence="13 14" key="1">
    <citation type="journal article" date="2017" name="Mycologia">
        <title>Bifiguratus adelaidae, gen. et sp. nov., a new member of Mucoromycotina in endophytic and soil-dwelling habitats.</title>
        <authorList>
            <person name="Torres-Cruz T.J."/>
            <person name="Billingsley Tobias T.L."/>
            <person name="Almatruk M."/>
            <person name="Hesse C."/>
            <person name="Kuske C.R."/>
            <person name="Desiro A."/>
            <person name="Benucci G.M."/>
            <person name="Bonito G."/>
            <person name="Stajich J.E."/>
            <person name="Dunlap C."/>
            <person name="Arnold A.E."/>
            <person name="Porras-Alfaro A."/>
        </authorList>
    </citation>
    <scope>NUCLEOTIDE SEQUENCE [LARGE SCALE GENOMIC DNA]</scope>
    <source>
        <strain evidence="13 14">AZ0501</strain>
    </source>
</reference>
<accession>A0A261XZA6</accession>
<dbReference type="InterPro" id="IPR030459">
    <property type="entry name" value="Glyco_hydro_31_CS"/>
</dbReference>
<proteinExistence type="inferred from homology"/>
<evidence type="ECO:0000256" key="9">
    <source>
        <dbReference type="RuleBase" id="RU361185"/>
    </source>
</evidence>
<keyword evidence="5 9" id="KW-0378">Hydrolase</keyword>
<dbReference type="Pfam" id="PF13802">
    <property type="entry name" value="Gal_mutarotas_2"/>
    <property type="match status" value="1"/>
</dbReference>
<protein>
    <recommendedName>
        <fullName evidence="3">alpha-glucosidase</fullName>
        <ecNumber evidence="3">3.2.1.20</ecNumber>
    </recommendedName>
    <alternativeName>
        <fullName evidence="8">Maltase</fullName>
    </alternativeName>
</protein>
<name>A0A261XZA6_9FUNG</name>
<dbReference type="InterPro" id="IPR013780">
    <property type="entry name" value="Glyco_hydro_b"/>
</dbReference>
<dbReference type="GO" id="GO:0030246">
    <property type="term" value="F:carbohydrate binding"/>
    <property type="evidence" value="ECO:0007669"/>
    <property type="project" value="InterPro"/>
</dbReference>
<dbReference type="PROSITE" id="PS00707">
    <property type="entry name" value="GLYCOSYL_HYDROL_F31_2"/>
    <property type="match status" value="1"/>
</dbReference>
<evidence type="ECO:0000259" key="10">
    <source>
        <dbReference type="Pfam" id="PF01055"/>
    </source>
</evidence>
<dbReference type="FunFam" id="2.60.40.1180:FF:000001">
    <property type="entry name" value="Maltase-glucoamylase, intestinal"/>
    <property type="match status" value="1"/>
</dbReference>
<keyword evidence="4" id="KW-0732">Signal</keyword>
<gene>
    <name evidence="13" type="ORF">BZG36_03499</name>
</gene>
<dbReference type="SUPFAM" id="SSF51011">
    <property type="entry name" value="Glycosyl hydrolase domain"/>
    <property type="match status" value="1"/>
</dbReference>
<dbReference type="PANTHER" id="PTHR22762:SF133">
    <property type="entry name" value="P-TYPE DOMAIN-CONTAINING PROTEIN"/>
    <property type="match status" value="1"/>
</dbReference>
<dbReference type="CDD" id="cd14752">
    <property type="entry name" value="GH31_N"/>
    <property type="match status" value="1"/>
</dbReference>
<dbReference type="EMBL" id="MVBO01000073">
    <property type="protein sequence ID" value="OZJ03699.1"/>
    <property type="molecule type" value="Genomic_DNA"/>
</dbReference>
<comment type="similarity">
    <text evidence="2 9">Belongs to the glycosyl hydrolase 31 family.</text>
</comment>
<comment type="caution">
    <text evidence="13">The sequence shown here is derived from an EMBL/GenBank/DDBJ whole genome shotgun (WGS) entry which is preliminary data.</text>
</comment>
<dbReference type="GO" id="GO:0005975">
    <property type="term" value="P:carbohydrate metabolic process"/>
    <property type="evidence" value="ECO:0007669"/>
    <property type="project" value="InterPro"/>
</dbReference>
<dbReference type="SUPFAM" id="SSF74650">
    <property type="entry name" value="Galactose mutarotase-like"/>
    <property type="match status" value="1"/>
</dbReference>
<organism evidence="13 14">
    <name type="scientific">Bifiguratus adelaidae</name>
    <dbReference type="NCBI Taxonomy" id="1938954"/>
    <lineage>
        <taxon>Eukaryota</taxon>
        <taxon>Fungi</taxon>
        <taxon>Fungi incertae sedis</taxon>
        <taxon>Mucoromycota</taxon>
        <taxon>Mucoromycotina</taxon>
        <taxon>Endogonomycetes</taxon>
        <taxon>Endogonales</taxon>
        <taxon>Endogonales incertae sedis</taxon>
        <taxon>Bifiguratus</taxon>
    </lineage>
</organism>
<dbReference type="InterPro" id="IPR017853">
    <property type="entry name" value="GH"/>
</dbReference>
<evidence type="ECO:0000313" key="14">
    <source>
        <dbReference type="Proteomes" id="UP000242875"/>
    </source>
</evidence>
<evidence type="ECO:0000256" key="7">
    <source>
        <dbReference type="ARBA" id="ARBA00023295"/>
    </source>
</evidence>
<dbReference type="OrthoDB" id="5839090at2759"/>
<feature type="domain" description="Glycoside hydrolase family 31 TIM barrel" evidence="10">
    <location>
        <begin position="263"/>
        <end position="669"/>
    </location>
</feature>
<dbReference type="InterPro" id="IPR011013">
    <property type="entry name" value="Gal_mutarotase_sf_dom"/>
</dbReference>
<dbReference type="InterPro" id="IPR048395">
    <property type="entry name" value="Glyco_hydro_31_C"/>
</dbReference>
<keyword evidence="7 9" id="KW-0326">Glycosidase</keyword>
<feature type="domain" description="Glycosyl hydrolase family 31 C-terminal" evidence="12">
    <location>
        <begin position="677"/>
        <end position="769"/>
    </location>
</feature>
<dbReference type="PANTHER" id="PTHR22762">
    <property type="entry name" value="ALPHA-GLUCOSIDASE"/>
    <property type="match status" value="1"/>
</dbReference>
<evidence type="ECO:0000313" key="13">
    <source>
        <dbReference type="EMBL" id="OZJ03699.1"/>
    </source>
</evidence>
<dbReference type="InterPro" id="IPR025887">
    <property type="entry name" value="Glyco_hydro_31_N_dom"/>
</dbReference>
<feature type="domain" description="Glycoside hydrolase family 31 N-terminal" evidence="11">
    <location>
        <begin position="81"/>
        <end position="216"/>
    </location>
</feature>
<evidence type="ECO:0000259" key="12">
    <source>
        <dbReference type="Pfam" id="PF21365"/>
    </source>
</evidence>
<dbReference type="Gene3D" id="2.60.40.1760">
    <property type="entry name" value="glycosyl hydrolase (family 31)"/>
    <property type="match status" value="1"/>
</dbReference>
<evidence type="ECO:0000256" key="6">
    <source>
        <dbReference type="ARBA" id="ARBA00023180"/>
    </source>
</evidence>
<evidence type="ECO:0000256" key="1">
    <source>
        <dbReference type="ARBA" id="ARBA00001657"/>
    </source>
</evidence>
<dbReference type="InterPro" id="IPR030458">
    <property type="entry name" value="Glyco_hydro_31_AS"/>
</dbReference>